<dbReference type="PANTHER" id="PTHR36154">
    <property type="entry name" value="DNA-BINDING TRANSCRIPTIONAL ACTIVATOR ALPA"/>
    <property type="match status" value="1"/>
</dbReference>
<dbReference type="EMBL" id="CP006704">
    <property type="protein sequence ID" value="AIJ45925.1"/>
    <property type="molecule type" value="Genomic_DNA"/>
</dbReference>
<dbReference type="RefSeq" id="WP_051962152.1">
    <property type="nucleotide sequence ID" value="NZ_CP006704.1"/>
</dbReference>
<dbReference type="PANTHER" id="PTHR36154:SF1">
    <property type="entry name" value="DNA-BINDING TRANSCRIPTIONAL ACTIVATOR ALPA"/>
    <property type="match status" value="1"/>
</dbReference>
<dbReference type="KEGG" id="ctes:O987_08950"/>
<dbReference type="InterPro" id="IPR010260">
    <property type="entry name" value="AlpA"/>
</dbReference>
<evidence type="ECO:0008006" key="3">
    <source>
        <dbReference type="Google" id="ProtNLM"/>
    </source>
</evidence>
<dbReference type="AlphaFoldDB" id="A0A076PQF8"/>
<name>A0A076PQF8_COMTE</name>
<organism evidence="1 2">
    <name type="scientific">Comamonas testosteroni TK102</name>
    <dbReference type="NCBI Taxonomy" id="1392005"/>
    <lineage>
        <taxon>Bacteria</taxon>
        <taxon>Pseudomonadati</taxon>
        <taxon>Pseudomonadota</taxon>
        <taxon>Betaproteobacteria</taxon>
        <taxon>Burkholderiales</taxon>
        <taxon>Comamonadaceae</taxon>
        <taxon>Comamonas</taxon>
    </lineage>
</organism>
<evidence type="ECO:0000313" key="1">
    <source>
        <dbReference type="EMBL" id="AIJ45925.1"/>
    </source>
</evidence>
<protein>
    <recommendedName>
        <fullName evidence="3">AlpA family phage regulatory protein</fullName>
    </recommendedName>
</protein>
<proteinExistence type="predicted"/>
<gene>
    <name evidence="1" type="ORF">O987_08950</name>
</gene>
<dbReference type="HOGENOM" id="CLU_1934451_0_0_4"/>
<dbReference type="InterPro" id="IPR052931">
    <property type="entry name" value="Prophage_regulatory_activator"/>
</dbReference>
<reference evidence="1 2" key="1">
    <citation type="journal article" date="2014" name="Genome Announc.">
        <title>Complete Genome Sequence of Polychlorinated Biphenyl Degrader Comamonas testosteroni TK102 (NBRC 109938).</title>
        <authorList>
            <person name="Fukuda K."/>
            <person name="Hosoyama A."/>
            <person name="Tsuchikane K."/>
            <person name="Ohji S."/>
            <person name="Yamazoe A."/>
            <person name="Fujita N."/>
            <person name="Shintani M."/>
            <person name="Kimbara K."/>
        </authorList>
    </citation>
    <scope>NUCLEOTIDE SEQUENCE [LARGE SCALE GENOMIC DNA]</scope>
    <source>
        <strain evidence="1">TK102</strain>
    </source>
</reference>
<dbReference type="Pfam" id="PF05930">
    <property type="entry name" value="Phage_AlpA"/>
    <property type="match status" value="1"/>
</dbReference>
<sequence length="130" mass="14898">MKAAMYQPFVTPDRSIESDVRESKNVKSTKVPVDAEIKQVLSRPVQEEGCQPKIALETAPCDPKCVIRLKELLHILKVSRSTVYLRINPRSKYYDPMFPKSVPLGMKARGWILEDVHAYIEHLRHLQVTA</sequence>
<evidence type="ECO:0000313" key="2">
    <source>
        <dbReference type="Proteomes" id="UP000028782"/>
    </source>
</evidence>
<accession>A0A076PQF8</accession>
<dbReference type="Proteomes" id="UP000028782">
    <property type="component" value="Chromosome"/>
</dbReference>